<proteinExistence type="predicted"/>
<name>A0AAW8R015_9ALTE</name>
<gene>
    <name evidence="2" type="ORF">RM544_09450</name>
</gene>
<keyword evidence="1" id="KW-0732">Signal</keyword>
<feature type="signal peptide" evidence="1">
    <location>
        <begin position="1"/>
        <end position="34"/>
    </location>
</feature>
<dbReference type="AlphaFoldDB" id="A0AAW8R015"/>
<accession>A0AAW8R015</accession>
<reference evidence="2 3" key="1">
    <citation type="submission" date="2023-09" db="EMBL/GenBank/DDBJ databases">
        <authorList>
            <person name="Rey-Velasco X."/>
        </authorList>
    </citation>
    <scope>NUCLEOTIDE SEQUENCE [LARGE SCALE GENOMIC DNA]</scope>
    <source>
        <strain evidence="2 3">W409</strain>
    </source>
</reference>
<keyword evidence="3" id="KW-1185">Reference proteome</keyword>
<comment type="caution">
    <text evidence="2">The sequence shown here is derived from an EMBL/GenBank/DDBJ whole genome shotgun (WGS) entry which is preliminary data.</text>
</comment>
<organism evidence="2 3">
    <name type="scientific">Brumicola blandensis</name>
    <dbReference type="NCBI Taxonomy" id="3075611"/>
    <lineage>
        <taxon>Bacteria</taxon>
        <taxon>Pseudomonadati</taxon>
        <taxon>Pseudomonadota</taxon>
        <taxon>Gammaproteobacteria</taxon>
        <taxon>Alteromonadales</taxon>
        <taxon>Alteromonadaceae</taxon>
        <taxon>Brumicola</taxon>
    </lineage>
</organism>
<dbReference type="RefSeq" id="WP_311361545.1">
    <property type="nucleotide sequence ID" value="NZ_JAVRIE010000003.1"/>
</dbReference>
<sequence>MIRLKVTHSSEKRRPNIRLLPSFGLIFVAMSANATALEDRSYQQDTMAQEDEWDMGEWEVEEDKPYQFTGFAELAAGRRVSSDSLLGTDTTLSDARVQFSFDYDLSQSRLSITTDAYYDGVKDEFRLQVREAAWQGNLSSLGEWGKRFDLKLGQQVLTWGTGDYVFLNDLFAKDFQSFFAGRDDEYLKAPSLSAKLSGFFDAFNVDFVVTPEFTPDNFINGDYFSFFSPLAGQQVAPAFDVESALQPSSPEYALRLYKSIDATEFAFYAYKGFHKSPNSFNDAFLPSFSALNVYGASAITTLGPGLVNAEFAYYDSKHDADGSNPLIPNSQTRYLLSYEQELVTNLTGSVQWYAERTQDYDEQLQSSLTPEFETSRTRIWLTQRLTYRALQQTLSINAFHFYSTSDDDGYFKLTSDYSPVDSWRLSAGLNLFYGDKAYTFFGQFEDASNAFIRFRYFY</sequence>
<evidence type="ECO:0000313" key="3">
    <source>
        <dbReference type="Proteomes" id="UP001249020"/>
    </source>
</evidence>
<dbReference type="Proteomes" id="UP001249020">
    <property type="component" value="Unassembled WGS sequence"/>
</dbReference>
<dbReference type="EMBL" id="JAVRIE010000003">
    <property type="protein sequence ID" value="MDT0582768.1"/>
    <property type="molecule type" value="Genomic_DNA"/>
</dbReference>
<protein>
    <submittedName>
        <fullName evidence="2">DUF1302 family protein</fullName>
    </submittedName>
</protein>
<evidence type="ECO:0000256" key="1">
    <source>
        <dbReference type="SAM" id="SignalP"/>
    </source>
</evidence>
<feature type="chain" id="PRO_5043701287" evidence="1">
    <location>
        <begin position="35"/>
        <end position="458"/>
    </location>
</feature>
<evidence type="ECO:0000313" key="2">
    <source>
        <dbReference type="EMBL" id="MDT0582768.1"/>
    </source>
</evidence>